<organism evidence="2 3">
    <name type="scientific">Dactylonectria macrodidyma</name>
    <dbReference type="NCBI Taxonomy" id="307937"/>
    <lineage>
        <taxon>Eukaryota</taxon>
        <taxon>Fungi</taxon>
        <taxon>Dikarya</taxon>
        <taxon>Ascomycota</taxon>
        <taxon>Pezizomycotina</taxon>
        <taxon>Sordariomycetes</taxon>
        <taxon>Hypocreomycetidae</taxon>
        <taxon>Hypocreales</taxon>
        <taxon>Nectriaceae</taxon>
        <taxon>Dactylonectria</taxon>
    </lineage>
</organism>
<feature type="domain" description="Dienelactone hydrolase" evidence="1">
    <location>
        <begin position="167"/>
        <end position="248"/>
    </location>
</feature>
<gene>
    <name evidence="2" type="ORF">EDB81DRAFT_951656</name>
</gene>
<comment type="caution">
    <text evidence="2">The sequence shown here is derived from an EMBL/GenBank/DDBJ whole genome shotgun (WGS) entry which is preliminary data.</text>
</comment>
<dbReference type="InterPro" id="IPR029058">
    <property type="entry name" value="AB_hydrolase_fold"/>
</dbReference>
<dbReference type="GO" id="GO:0016787">
    <property type="term" value="F:hydrolase activity"/>
    <property type="evidence" value="ECO:0007669"/>
    <property type="project" value="InterPro"/>
</dbReference>
<dbReference type="PANTHER" id="PTHR17630">
    <property type="entry name" value="DIENELACTONE HYDROLASE"/>
    <property type="match status" value="1"/>
</dbReference>
<proteinExistence type="predicted"/>
<dbReference type="Proteomes" id="UP000738349">
    <property type="component" value="Unassembled WGS sequence"/>
</dbReference>
<reference evidence="2" key="1">
    <citation type="journal article" date="2021" name="Nat. Commun.">
        <title>Genetic determinants of endophytism in the Arabidopsis root mycobiome.</title>
        <authorList>
            <person name="Mesny F."/>
            <person name="Miyauchi S."/>
            <person name="Thiergart T."/>
            <person name="Pickel B."/>
            <person name="Atanasova L."/>
            <person name="Karlsson M."/>
            <person name="Huettel B."/>
            <person name="Barry K.W."/>
            <person name="Haridas S."/>
            <person name="Chen C."/>
            <person name="Bauer D."/>
            <person name="Andreopoulos W."/>
            <person name="Pangilinan J."/>
            <person name="LaButti K."/>
            <person name="Riley R."/>
            <person name="Lipzen A."/>
            <person name="Clum A."/>
            <person name="Drula E."/>
            <person name="Henrissat B."/>
            <person name="Kohler A."/>
            <person name="Grigoriev I.V."/>
            <person name="Martin F.M."/>
            <person name="Hacquard S."/>
        </authorList>
    </citation>
    <scope>NUCLEOTIDE SEQUENCE</scope>
    <source>
        <strain evidence="2">MPI-CAGE-AT-0147</strain>
    </source>
</reference>
<sequence>MSCPECFRGAVHAGEPRGQAMRLHGLNAYVTEPTGGRQVKGIIVIIPDIFGWEFINSRILADHYADKGDYKVILPDFMHGQAIPVWMLETMRALIAPGNYLSKPYQLICVMWAFIPFMIRNRFSTSFPAVKGYFEQLRQNEGTILPIGPLIDAAFTGHPSWVGIPGDIEKLTLPVSFALGDLDNHISPDQAEQIRAIVEAKPESAKGEVILYENCAHGFAVRGDLKSLEVASQAAKAEDQCIAWFNKHFKRIDIIVQSPSVESDNTYLRCHLGEK</sequence>
<dbReference type="PANTHER" id="PTHR17630:SF105">
    <property type="entry name" value="DIENELACTONE HYDROLASE FAMILY PROTEIN (AFU_ORTHOLOGUE AFUA_4G08790)"/>
    <property type="match status" value="1"/>
</dbReference>
<accession>A0A9P9DSW0</accession>
<dbReference type="Pfam" id="PF01738">
    <property type="entry name" value="DLH"/>
    <property type="match status" value="2"/>
</dbReference>
<evidence type="ECO:0000259" key="1">
    <source>
        <dbReference type="Pfam" id="PF01738"/>
    </source>
</evidence>
<feature type="domain" description="Dienelactone hydrolase" evidence="1">
    <location>
        <begin position="27"/>
        <end position="84"/>
    </location>
</feature>
<name>A0A9P9DSW0_9HYPO</name>
<dbReference type="SUPFAM" id="SSF53474">
    <property type="entry name" value="alpha/beta-Hydrolases"/>
    <property type="match status" value="1"/>
</dbReference>
<dbReference type="EMBL" id="JAGMUV010000021">
    <property type="protein sequence ID" value="KAH7124671.1"/>
    <property type="molecule type" value="Genomic_DNA"/>
</dbReference>
<evidence type="ECO:0000313" key="2">
    <source>
        <dbReference type="EMBL" id="KAH7124671.1"/>
    </source>
</evidence>
<keyword evidence="3" id="KW-1185">Reference proteome</keyword>
<evidence type="ECO:0000313" key="3">
    <source>
        <dbReference type="Proteomes" id="UP000738349"/>
    </source>
</evidence>
<dbReference type="Gene3D" id="3.40.50.1820">
    <property type="entry name" value="alpha/beta hydrolase"/>
    <property type="match status" value="2"/>
</dbReference>
<dbReference type="OrthoDB" id="17560at2759"/>
<protein>
    <recommendedName>
        <fullName evidence="1">Dienelactone hydrolase domain-containing protein</fullName>
    </recommendedName>
</protein>
<dbReference type="InterPro" id="IPR002925">
    <property type="entry name" value="Dienelactn_hydro"/>
</dbReference>
<dbReference type="AlphaFoldDB" id="A0A9P9DSW0"/>